<keyword evidence="2" id="KW-0175">Coiled coil</keyword>
<dbReference type="InterPro" id="IPR018247">
    <property type="entry name" value="EF_Hand_1_Ca_BS"/>
</dbReference>
<keyword evidence="5" id="KW-1185">Reference proteome</keyword>
<dbReference type="Gene3D" id="1.20.5.190">
    <property type="match status" value="1"/>
</dbReference>
<feature type="domain" description="EF-hand" evidence="3">
    <location>
        <begin position="83"/>
        <end position="109"/>
    </location>
</feature>
<accession>A0ABP0KV44</accession>
<dbReference type="SMART" id="SM00015">
    <property type="entry name" value="IQ"/>
    <property type="match status" value="6"/>
</dbReference>
<protein>
    <submittedName>
        <fullName evidence="4">CAP-Gly domain-containing linker protein 1</fullName>
    </submittedName>
</protein>
<sequence length="670" mass="74727">MIEEVETIRRSIASLARSLAKVEEAAAEPQVAGLLQRLGPELEKRLWVKLQPSIDRILTGVLAKVSQFRRTSSEFQWFEAYTFDHFDLNGDGYISREEFEEVRRRILSGEPPAERQVERISEAELQEQQAAASKIQAIYRGRAARDQAAPKQIQDEVPRPRTAEEKALALAVCHSIYARAALRQKVLALGEDHQQAVRTVVRHLLQKAAVKIAVLECQQLSQSVDQQRVEACEGIRSIRASLRRIEEAELRAEEQLNAASTKVQACARGKLARRRKQAVVESTKILQRGFRRLRQRWQQGRKMDFAAVVRAAQGQRKDWAIEFQIEADDAALNQLGFVTAIQKVHQISHGKAEKLWQGFLSQSENSSEQRMGLPIFWAICEAVARGDADAAECADLSLEEYLDGEMEGQYSEEEVQAARRIQAAQRGLNARAQADVTKAMASVSSPEQAAERIQAAFAGRLVREELLEAPVSPDLRAEQATAAEKIQAVYRGRQVRQEARQAGGLDRRSSQEAAAERIQAAFQGRIQREVFRVEDLTQEEASARIQAVYRGRQAREQAAASMGFRSRQERSRPLPGADLFEEALAKQGGGGELLLQAGFLDMISKAAPEISEFQAQALFEGTCVGTGQMGLSSKLFCELLQAIRLGDEAAAQFADMHIEDYRSLLTADKE</sequence>
<evidence type="ECO:0000256" key="2">
    <source>
        <dbReference type="SAM" id="Coils"/>
    </source>
</evidence>
<proteinExistence type="predicted"/>
<dbReference type="Pfam" id="PF13202">
    <property type="entry name" value="EF-hand_5"/>
    <property type="match status" value="1"/>
</dbReference>
<gene>
    <name evidence="4" type="ORF">SCF082_LOCUS19337</name>
</gene>
<dbReference type="InterPro" id="IPR000048">
    <property type="entry name" value="IQ_motif_EF-hand-BS"/>
</dbReference>
<dbReference type="PROSITE" id="PS50222">
    <property type="entry name" value="EF_HAND_2"/>
    <property type="match status" value="1"/>
</dbReference>
<dbReference type="InterPro" id="IPR011992">
    <property type="entry name" value="EF-hand-dom_pair"/>
</dbReference>
<evidence type="ECO:0000313" key="4">
    <source>
        <dbReference type="EMBL" id="CAK9030766.1"/>
    </source>
</evidence>
<dbReference type="Gene3D" id="1.10.238.10">
    <property type="entry name" value="EF-hand"/>
    <property type="match status" value="1"/>
</dbReference>
<dbReference type="EMBL" id="CAXAMM010013224">
    <property type="protein sequence ID" value="CAK9030766.1"/>
    <property type="molecule type" value="Genomic_DNA"/>
</dbReference>
<evidence type="ECO:0000313" key="5">
    <source>
        <dbReference type="Proteomes" id="UP001642464"/>
    </source>
</evidence>
<organism evidence="4 5">
    <name type="scientific">Durusdinium trenchii</name>
    <dbReference type="NCBI Taxonomy" id="1381693"/>
    <lineage>
        <taxon>Eukaryota</taxon>
        <taxon>Sar</taxon>
        <taxon>Alveolata</taxon>
        <taxon>Dinophyceae</taxon>
        <taxon>Suessiales</taxon>
        <taxon>Symbiodiniaceae</taxon>
        <taxon>Durusdinium</taxon>
    </lineage>
</organism>
<name>A0ABP0KV44_9DINO</name>
<dbReference type="PROSITE" id="PS50096">
    <property type="entry name" value="IQ"/>
    <property type="match status" value="5"/>
</dbReference>
<dbReference type="InterPro" id="IPR002048">
    <property type="entry name" value="EF_hand_dom"/>
</dbReference>
<evidence type="ECO:0000259" key="3">
    <source>
        <dbReference type="PROSITE" id="PS50222"/>
    </source>
</evidence>
<dbReference type="PROSITE" id="PS00018">
    <property type="entry name" value="EF_HAND_1"/>
    <property type="match status" value="1"/>
</dbReference>
<feature type="coiled-coil region" evidence="2">
    <location>
        <begin position="235"/>
        <end position="262"/>
    </location>
</feature>
<keyword evidence="1" id="KW-0106">Calcium</keyword>
<dbReference type="Proteomes" id="UP001642464">
    <property type="component" value="Unassembled WGS sequence"/>
</dbReference>
<reference evidence="4 5" key="1">
    <citation type="submission" date="2024-02" db="EMBL/GenBank/DDBJ databases">
        <authorList>
            <person name="Chen Y."/>
            <person name="Shah S."/>
            <person name="Dougan E. K."/>
            <person name="Thang M."/>
            <person name="Chan C."/>
        </authorList>
    </citation>
    <scope>NUCLEOTIDE SEQUENCE [LARGE SCALE GENOMIC DNA]</scope>
</reference>
<dbReference type="SUPFAM" id="SSF47473">
    <property type="entry name" value="EF-hand"/>
    <property type="match status" value="1"/>
</dbReference>
<comment type="caution">
    <text evidence="4">The sequence shown here is derived from an EMBL/GenBank/DDBJ whole genome shotgun (WGS) entry which is preliminary data.</text>
</comment>
<evidence type="ECO:0000256" key="1">
    <source>
        <dbReference type="ARBA" id="ARBA00022837"/>
    </source>
</evidence>